<evidence type="ECO:0000256" key="7">
    <source>
        <dbReference type="ARBA" id="ARBA00023235"/>
    </source>
</evidence>
<evidence type="ECO:0000256" key="10">
    <source>
        <dbReference type="ARBA" id="ARBA00048988"/>
    </source>
</evidence>
<dbReference type="EMBL" id="JAHZIJ010000012">
    <property type="protein sequence ID" value="MBW7476372.1"/>
    <property type="molecule type" value="Genomic_DNA"/>
</dbReference>
<dbReference type="GO" id="GO:0004386">
    <property type="term" value="F:helicase activity"/>
    <property type="evidence" value="ECO:0007669"/>
    <property type="project" value="UniProtKB-KW"/>
</dbReference>
<keyword evidence="3 11" id="KW-0378">Hydrolase</keyword>
<proteinExistence type="inferred from homology"/>
<keyword evidence="5 11" id="KW-0067">ATP-binding</keyword>
<reference evidence="14 15" key="1">
    <citation type="submission" date="2021-07" db="EMBL/GenBank/DDBJ databases">
        <title>Paenibacillus radiodurans sp. nov., isolated from the southeastern edge of Tengger Desert.</title>
        <authorList>
            <person name="Zhang G."/>
        </authorList>
    </citation>
    <scope>NUCLEOTIDE SEQUENCE [LARGE SCALE GENOMIC DNA]</scope>
    <source>
        <strain evidence="14 15">DT7-4</strain>
    </source>
</reference>
<evidence type="ECO:0000256" key="8">
    <source>
        <dbReference type="ARBA" id="ARBA00034617"/>
    </source>
</evidence>
<feature type="domain" description="UvrD-like helicase C-terminal" evidence="13">
    <location>
        <begin position="322"/>
        <end position="584"/>
    </location>
</feature>
<evidence type="ECO:0000256" key="5">
    <source>
        <dbReference type="ARBA" id="ARBA00022840"/>
    </source>
</evidence>
<evidence type="ECO:0000259" key="12">
    <source>
        <dbReference type="PROSITE" id="PS51198"/>
    </source>
</evidence>
<evidence type="ECO:0000313" key="14">
    <source>
        <dbReference type="EMBL" id="MBW7476372.1"/>
    </source>
</evidence>
<name>A0ABS7D8V5_9BACL</name>
<dbReference type="RefSeq" id="WP_219873644.1">
    <property type="nucleotide sequence ID" value="NZ_JAHZIJ010000012.1"/>
</dbReference>
<comment type="catalytic activity">
    <reaction evidence="10">
        <text>ATP + H2O = ADP + phosphate + H(+)</text>
        <dbReference type="Rhea" id="RHEA:13065"/>
        <dbReference type="ChEBI" id="CHEBI:15377"/>
        <dbReference type="ChEBI" id="CHEBI:15378"/>
        <dbReference type="ChEBI" id="CHEBI:30616"/>
        <dbReference type="ChEBI" id="CHEBI:43474"/>
        <dbReference type="ChEBI" id="CHEBI:456216"/>
        <dbReference type="EC" id="5.6.2.4"/>
    </reaction>
</comment>
<dbReference type="PANTHER" id="PTHR11070">
    <property type="entry name" value="UVRD / RECB / PCRA DNA HELICASE FAMILY MEMBER"/>
    <property type="match status" value="1"/>
</dbReference>
<keyword evidence="6" id="KW-0238">DNA-binding</keyword>
<dbReference type="Pfam" id="PF00580">
    <property type="entry name" value="UvrD-helicase"/>
    <property type="match status" value="1"/>
</dbReference>
<dbReference type="PANTHER" id="PTHR11070:SF2">
    <property type="entry name" value="ATP-DEPENDENT DNA HELICASE SRS2"/>
    <property type="match status" value="1"/>
</dbReference>
<keyword evidence="7" id="KW-0413">Isomerase</keyword>
<dbReference type="InterPro" id="IPR000212">
    <property type="entry name" value="DNA_helicase_UvrD/REP"/>
</dbReference>
<dbReference type="SUPFAM" id="SSF52540">
    <property type="entry name" value="P-loop containing nucleoside triphosphate hydrolases"/>
    <property type="match status" value="1"/>
</dbReference>
<dbReference type="CDD" id="cd17932">
    <property type="entry name" value="DEXQc_UvrD"/>
    <property type="match status" value="1"/>
</dbReference>
<comment type="catalytic activity">
    <reaction evidence="8">
        <text>Couples ATP hydrolysis with the unwinding of duplex DNA by translocating in the 3'-5' direction.</text>
        <dbReference type="EC" id="5.6.2.4"/>
    </reaction>
</comment>
<evidence type="ECO:0000256" key="6">
    <source>
        <dbReference type="ARBA" id="ARBA00023125"/>
    </source>
</evidence>
<dbReference type="InterPro" id="IPR027417">
    <property type="entry name" value="P-loop_NTPase"/>
</dbReference>
<feature type="domain" description="UvrD-like helicase ATP-binding" evidence="12">
    <location>
        <begin position="17"/>
        <end position="321"/>
    </location>
</feature>
<evidence type="ECO:0000256" key="11">
    <source>
        <dbReference type="PROSITE-ProRule" id="PRU00560"/>
    </source>
</evidence>
<organism evidence="14 15">
    <name type="scientific">Paenibacillus oenotherae</name>
    <dbReference type="NCBI Taxonomy" id="1435645"/>
    <lineage>
        <taxon>Bacteria</taxon>
        <taxon>Bacillati</taxon>
        <taxon>Bacillota</taxon>
        <taxon>Bacilli</taxon>
        <taxon>Bacillales</taxon>
        <taxon>Paenibacillaceae</taxon>
        <taxon>Paenibacillus</taxon>
    </lineage>
</organism>
<keyword evidence="15" id="KW-1185">Reference proteome</keyword>
<dbReference type="PROSITE" id="PS51198">
    <property type="entry name" value="UVRD_HELICASE_ATP_BIND"/>
    <property type="match status" value="1"/>
</dbReference>
<dbReference type="Proteomes" id="UP000812277">
    <property type="component" value="Unassembled WGS sequence"/>
</dbReference>
<dbReference type="Pfam" id="PF13361">
    <property type="entry name" value="UvrD_C"/>
    <property type="match status" value="1"/>
</dbReference>
<dbReference type="EC" id="5.6.2.4" evidence="9"/>
<dbReference type="InterPro" id="IPR013986">
    <property type="entry name" value="DExx_box_DNA_helicase_dom_sf"/>
</dbReference>
<gene>
    <name evidence="14" type="ORF">K0T92_16690</name>
</gene>
<evidence type="ECO:0000313" key="15">
    <source>
        <dbReference type="Proteomes" id="UP000812277"/>
    </source>
</evidence>
<keyword evidence="2 11" id="KW-0547">Nucleotide-binding</keyword>
<evidence type="ECO:0000256" key="2">
    <source>
        <dbReference type="ARBA" id="ARBA00022741"/>
    </source>
</evidence>
<sequence>MKSLEQFFLRKYKEIGVALNEVQKQAVSQTEGPLLLLASPGSGKTTTIIMRIGYLIEEQGVDPARIKAVTFSRASATDMRERFKRFFPELAPVDFSTIHSLAFEMMREHFYKTRTSFQIIEGAIDVEEQEQEQGLAQGQVGFDSDHPPLHKKLILRRLFTTINGDNPTEEGMESLCTYISYIKNKLIPEEQWASVKCEVPRAERILREYELFKRSGAAKLLVDYDDMLTIANEALAADERLLHKYRQRYDYVLTDESQDTSMVQHAIIEKLVQVHGNLCVVADDDQSIYTWRAAEPQYLLDFKAVYPAASILFMEQNYRSSKDIVEVSNQFIKRNKNRYDKNMFTANPSHGPIRFVTLEDNLVQAKYLAEQIRGIENLRDAAILYRNNSSSIVLMNEFDRAGIPFYMKDVDNRFFSHWVVEDILNFMRMSFTDKRVDILEAIHTKLHGYITKHQIAVLKEINNNESVFDNLLNFVQLQDYQGKQLQECKETFQQMKGMPPHEAIGVIRGRLGYEKAIDKMSERLGFNKEYLIGILNTLGEIAATLETMEEFAGRLKYLESLLRRSKLNKNQNAVTFSTLHSAKGLEFEQVYMVDLIDGVIPSSSDSDKGNETLMEEAVRLFYVGMTRAKLELELVTYKERDGKKVKESPFVGAVRHILHPPAGVTTTEGIGKAAASVSGHEPAAAAAYNPNAIRSRDGLVVGRLVMHRVFGEGEIVGLTGDRVHVRCESGVKILALQTCLEKGILEPLETAVL</sequence>
<feature type="binding site" evidence="11">
    <location>
        <begin position="38"/>
        <end position="45"/>
    </location>
    <ligand>
        <name>ATP</name>
        <dbReference type="ChEBI" id="CHEBI:30616"/>
    </ligand>
</feature>
<comment type="caution">
    <text evidence="14">The sequence shown here is derived from an EMBL/GenBank/DDBJ whole genome shotgun (WGS) entry which is preliminary data.</text>
</comment>
<evidence type="ECO:0000256" key="9">
    <source>
        <dbReference type="ARBA" id="ARBA00034808"/>
    </source>
</evidence>
<accession>A0ABS7D8V5</accession>
<evidence type="ECO:0000259" key="13">
    <source>
        <dbReference type="PROSITE" id="PS51217"/>
    </source>
</evidence>
<dbReference type="Gene3D" id="1.10.10.160">
    <property type="match status" value="1"/>
</dbReference>
<dbReference type="Gene3D" id="3.40.50.300">
    <property type="entry name" value="P-loop containing nucleotide triphosphate hydrolases"/>
    <property type="match status" value="2"/>
</dbReference>
<evidence type="ECO:0000256" key="3">
    <source>
        <dbReference type="ARBA" id="ARBA00022801"/>
    </source>
</evidence>
<keyword evidence="4 11" id="KW-0347">Helicase</keyword>
<evidence type="ECO:0000256" key="4">
    <source>
        <dbReference type="ARBA" id="ARBA00022806"/>
    </source>
</evidence>
<evidence type="ECO:0000256" key="1">
    <source>
        <dbReference type="ARBA" id="ARBA00009922"/>
    </source>
</evidence>
<dbReference type="InterPro" id="IPR014016">
    <property type="entry name" value="UvrD-like_ATP-bd"/>
</dbReference>
<protein>
    <recommendedName>
        <fullName evidence="9">DNA 3'-5' helicase</fullName>
        <ecNumber evidence="9">5.6.2.4</ecNumber>
    </recommendedName>
</protein>
<dbReference type="PROSITE" id="PS51217">
    <property type="entry name" value="UVRD_HELICASE_CTER"/>
    <property type="match status" value="1"/>
</dbReference>
<dbReference type="Gene3D" id="1.10.486.10">
    <property type="entry name" value="PCRA, domain 4"/>
    <property type="match status" value="1"/>
</dbReference>
<dbReference type="InterPro" id="IPR014017">
    <property type="entry name" value="DNA_helicase_UvrD-like_C"/>
</dbReference>
<comment type="similarity">
    <text evidence="1">Belongs to the helicase family. UvrD subfamily.</text>
</comment>